<dbReference type="EMBL" id="JACHKY010000011">
    <property type="protein sequence ID" value="MBB4799921.1"/>
    <property type="molecule type" value="Genomic_DNA"/>
</dbReference>
<dbReference type="AlphaFoldDB" id="A0A7W7N608"/>
<proteinExistence type="predicted"/>
<reference evidence="1 2" key="1">
    <citation type="submission" date="2020-08" db="EMBL/GenBank/DDBJ databases">
        <title>Functional genomics of gut bacteria from endangered species of beetles.</title>
        <authorList>
            <person name="Carlos-Shanley C."/>
        </authorList>
    </citation>
    <scope>NUCLEOTIDE SEQUENCE [LARGE SCALE GENOMIC DNA]</scope>
    <source>
        <strain evidence="1 2">S00123</strain>
    </source>
</reference>
<evidence type="ECO:0000313" key="2">
    <source>
        <dbReference type="Proteomes" id="UP000539957"/>
    </source>
</evidence>
<keyword evidence="2" id="KW-1185">Reference proteome</keyword>
<protein>
    <submittedName>
        <fullName evidence="1">Uncharacterized protein</fullName>
    </submittedName>
</protein>
<sequence length="94" mass="10112">MGVEHAGQAHPLFADARHDARIGQGRQAQAAVVRMDQGAEQTHLDHVVDQVFGILIVMLQLHGDRSDLLLQPLVDGVEDGAFVFLADVGVVGHQ</sequence>
<evidence type="ECO:0000313" key="1">
    <source>
        <dbReference type="EMBL" id="MBB4799921.1"/>
    </source>
</evidence>
<organism evidence="1 2">
    <name type="scientific">Brevundimonas bullata</name>
    <dbReference type="NCBI Taxonomy" id="13160"/>
    <lineage>
        <taxon>Bacteria</taxon>
        <taxon>Pseudomonadati</taxon>
        <taxon>Pseudomonadota</taxon>
        <taxon>Alphaproteobacteria</taxon>
        <taxon>Caulobacterales</taxon>
        <taxon>Caulobacteraceae</taxon>
        <taxon>Brevundimonas</taxon>
    </lineage>
</organism>
<accession>A0A7W7N608</accession>
<comment type="caution">
    <text evidence="1">The sequence shown here is derived from an EMBL/GenBank/DDBJ whole genome shotgun (WGS) entry which is preliminary data.</text>
</comment>
<gene>
    <name evidence="1" type="ORF">HNP32_003690</name>
</gene>
<dbReference type="Proteomes" id="UP000539957">
    <property type="component" value="Unassembled WGS sequence"/>
</dbReference>
<name>A0A7W7N608_9CAUL</name>